<proteinExistence type="inferred from homology"/>
<evidence type="ECO:0000256" key="1">
    <source>
        <dbReference type="ARBA" id="ARBA00008072"/>
    </source>
</evidence>
<dbReference type="RefSeq" id="XP_008713994.1">
    <property type="nucleotide sequence ID" value="XM_008715772.1"/>
</dbReference>
<dbReference type="Pfam" id="PF08240">
    <property type="entry name" value="ADH_N"/>
    <property type="match status" value="1"/>
</dbReference>
<dbReference type="CDD" id="cd08249">
    <property type="entry name" value="enoyl_reductase_like"/>
    <property type="match status" value="1"/>
</dbReference>
<dbReference type="PANTHER" id="PTHR45348:SF2">
    <property type="entry name" value="ZINC-TYPE ALCOHOL DEHYDROGENASE-LIKE PROTEIN C2E1P3.01"/>
    <property type="match status" value="1"/>
</dbReference>
<evidence type="ECO:0000259" key="3">
    <source>
        <dbReference type="SMART" id="SM00829"/>
    </source>
</evidence>
<name>W2S768_CYPE1</name>
<sequence>MGHLAAWINEKQGLVAPSPADTPSPGPNELLIKVNVIGFSPIESKVQKFATHLIPYPNILGFSYAGTVESIGPDVPNFKPGDRVASIRTGPRSADPRFGAYQQYALASASSTARLPQNVPLESAASTIMNLAAVTSALTLFLGLERPIIDGKTAEQRTEKVLIYGGSSSNGGLAVRYARAAGYQVVTTSSPKHREYVESLDPQVVLDHGKVAVELATDIKANGPYHQVFDTIGLPPVTDMLVEYFASLGGGVYHTLIPPLGGEKPIPDSVQRKFAPYSFSLEEPANKELKEWFYDTLVPKGLESGAIVPTRPQWVEGGLKNVQTALDLMADGAVSGHKLVMDPWA</sequence>
<dbReference type="Gene3D" id="3.40.50.720">
    <property type="entry name" value="NAD(P)-binding Rossmann-like Domain"/>
    <property type="match status" value="1"/>
</dbReference>
<dbReference type="EMBL" id="KI635847">
    <property type="protein sequence ID" value="ETN43779.1"/>
    <property type="molecule type" value="Genomic_DNA"/>
</dbReference>
<dbReference type="Proteomes" id="UP000030752">
    <property type="component" value="Unassembled WGS sequence"/>
</dbReference>
<evidence type="ECO:0000256" key="2">
    <source>
        <dbReference type="ARBA" id="ARBA00023002"/>
    </source>
</evidence>
<dbReference type="PANTHER" id="PTHR45348">
    <property type="entry name" value="HYPOTHETICAL OXIDOREDUCTASE (EUROFUNG)"/>
    <property type="match status" value="1"/>
</dbReference>
<dbReference type="SUPFAM" id="SSF51735">
    <property type="entry name" value="NAD(P)-binding Rossmann-fold domains"/>
    <property type="match status" value="1"/>
</dbReference>
<dbReference type="VEuPathDB" id="FungiDB:HMPREF1541_11103"/>
<dbReference type="InParanoid" id="W2S768"/>
<dbReference type="eggNOG" id="KOG1198">
    <property type="taxonomic scope" value="Eukaryota"/>
</dbReference>
<reference evidence="4 5" key="1">
    <citation type="submission" date="2013-03" db="EMBL/GenBank/DDBJ databases">
        <title>The Genome Sequence of Phialophora europaea CBS 101466.</title>
        <authorList>
            <consortium name="The Broad Institute Genomics Platform"/>
            <person name="Cuomo C."/>
            <person name="de Hoog S."/>
            <person name="Gorbushina A."/>
            <person name="Walker B."/>
            <person name="Young S.K."/>
            <person name="Zeng Q."/>
            <person name="Gargeya S."/>
            <person name="Fitzgerald M."/>
            <person name="Haas B."/>
            <person name="Abouelleil A."/>
            <person name="Allen A.W."/>
            <person name="Alvarado L."/>
            <person name="Arachchi H.M."/>
            <person name="Berlin A.M."/>
            <person name="Chapman S.B."/>
            <person name="Gainer-Dewar J."/>
            <person name="Goldberg J."/>
            <person name="Griggs A."/>
            <person name="Gujja S."/>
            <person name="Hansen M."/>
            <person name="Howarth C."/>
            <person name="Imamovic A."/>
            <person name="Ireland A."/>
            <person name="Larimer J."/>
            <person name="McCowan C."/>
            <person name="Murphy C."/>
            <person name="Pearson M."/>
            <person name="Poon T.W."/>
            <person name="Priest M."/>
            <person name="Roberts A."/>
            <person name="Saif S."/>
            <person name="Shea T."/>
            <person name="Sisk P."/>
            <person name="Sykes S."/>
            <person name="Wortman J."/>
            <person name="Nusbaum C."/>
            <person name="Birren B."/>
        </authorList>
    </citation>
    <scope>NUCLEOTIDE SEQUENCE [LARGE SCALE GENOMIC DNA]</scope>
    <source>
        <strain evidence="4 5">CBS 101466</strain>
    </source>
</reference>
<dbReference type="OrthoDB" id="3509362at2759"/>
<dbReference type="InterPro" id="IPR020843">
    <property type="entry name" value="ER"/>
</dbReference>
<dbReference type="SMART" id="SM00829">
    <property type="entry name" value="PKS_ER"/>
    <property type="match status" value="1"/>
</dbReference>
<dbReference type="InterPro" id="IPR011032">
    <property type="entry name" value="GroES-like_sf"/>
</dbReference>
<gene>
    <name evidence="4" type="ORF">HMPREF1541_11103</name>
</gene>
<keyword evidence="2" id="KW-0560">Oxidoreductase</keyword>
<evidence type="ECO:0000313" key="5">
    <source>
        <dbReference type="Proteomes" id="UP000030752"/>
    </source>
</evidence>
<dbReference type="InterPro" id="IPR036291">
    <property type="entry name" value="NAD(P)-bd_dom_sf"/>
</dbReference>
<dbReference type="InterPro" id="IPR047122">
    <property type="entry name" value="Trans-enoyl_RdTase-like"/>
</dbReference>
<accession>W2S768</accession>
<dbReference type="AlphaFoldDB" id="W2S768"/>
<dbReference type="Gene3D" id="3.90.180.10">
    <property type="entry name" value="Medium-chain alcohol dehydrogenases, catalytic domain"/>
    <property type="match status" value="1"/>
</dbReference>
<evidence type="ECO:0000313" key="4">
    <source>
        <dbReference type="EMBL" id="ETN43779.1"/>
    </source>
</evidence>
<feature type="domain" description="Enoyl reductase (ER)" evidence="3">
    <location>
        <begin position="13"/>
        <end position="341"/>
    </location>
</feature>
<dbReference type="InterPro" id="IPR013154">
    <property type="entry name" value="ADH-like_N"/>
</dbReference>
<dbReference type="GeneID" id="19978442"/>
<organism evidence="4 5">
    <name type="scientific">Cyphellophora europaea (strain CBS 101466)</name>
    <name type="common">Phialophora europaea</name>
    <dbReference type="NCBI Taxonomy" id="1220924"/>
    <lineage>
        <taxon>Eukaryota</taxon>
        <taxon>Fungi</taxon>
        <taxon>Dikarya</taxon>
        <taxon>Ascomycota</taxon>
        <taxon>Pezizomycotina</taxon>
        <taxon>Eurotiomycetes</taxon>
        <taxon>Chaetothyriomycetidae</taxon>
        <taxon>Chaetothyriales</taxon>
        <taxon>Cyphellophoraceae</taxon>
        <taxon>Cyphellophora</taxon>
    </lineage>
</organism>
<comment type="similarity">
    <text evidence="1">Belongs to the zinc-containing alcohol dehydrogenase family.</text>
</comment>
<dbReference type="GO" id="GO:0016651">
    <property type="term" value="F:oxidoreductase activity, acting on NAD(P)H"/>
    <property type="evidence" value="ECO:0007669"/>
    <property type="project" value="InterPro"/>
</dbReference>
<protein>
    <recommendedName>
        <fullName evidence="3">Enoyl reductase (ER) domain-containing protein</fullName>
    </recommendedName>
</protein>
<dbReference type="SUPFAM" id="SSF50129">
    <property type="entry name" value="GroES-like"/>
    <property type="match status" value="1"/>
</dbReference>
<dbReference type="HOGENOM" id="CLU_026673_16_5_1"/>
<keyword evidence="5" id="KW-1185">Reference proteome</keyword>
<dbReference type="STRING" id="1220924.W2S768"/>